<evidence type="ECO:0000256" key="1">
    <source>
        <dbReference type="ARBA" id="ARBA00023125"/>
    </source>
</evidence>
<name>A0ABU4PD35_AZOBR</name>
<keyword evidence="1 2" id="KW-0238">DNA-binding</keyword>
<dbReference type="SMART" id="SM00862">
    <property type="entry name" value="Trans_reg_C"/>
    <property type="match status" value="1"/>
</dbReference>
<organism evidence="5 6">
    <name type="scientific">Azospirillum brasilense</name>
    <dbReference type="NCBI Taxonomy" id="192"/>
    <lineage>
        <taxon>Bacteria</taxon>
        <taxon>Pseudomonadati</taxon>
        <taxon>Pseudomonadota</taxon>
        <taxon>Alphaproteobacteria</taxon>
        <taxon>Rhodospirillales</taxon>
        <taxon>Azospirillaceae</taxon>
        <taxon>Azospirillum</taxon>
    </lineage>
</organism>
<evidence type="ECO:0000313" key="6">
    <source>
        <dbReference type="Proteomes" id="UP001277471"/>
    </source>
</evidence>
<dbReference type="SUPFAM" id="SSF48452">
    <property type="entry name" value="TPR-like"/>
    <property type="match status" value="1"/>
</dbReference>
<dbReference type="CDD" id="cd00383">
    <property type="entry name" value="trans_reg_C"/>
    <property type="match status" value="1"/>
</dbReference>
<dbReference type="Proteomes" id="UP001277471">
    <property type="component" value="Unassembled WGS sequence"/>
</dbReference>
<dbReference type="RefSeq" id="WP_244621381.1">
    <property type="nucleotide sequence ID" value="NZ_CP033312.1"/>
</dbReference>
<dbReference type="PROSITE" id="PS51755">
    <property type="entry name" value="OMPR_PHOB"/>
    <property type="match status" value="1"/>
</dbReference>
<evidence type="ECO:0000259" key="4">
    <source>
        <dbReference type="PROSITE" id="PS51755"/>
    </source>
</evidence>
<evidence type="ECO:0000313" key="5">
    <source>
        <dbReference type="EMBL" id="MDX5955508.1"/>
    </source>
</evidence>
<dbReference type="Gene3D" id="3.40.50.10070">
    <property type="entry name" value="TolB, N-terminal domain"/>
    <property type="match status" value="1"/>
</dbReference>
<dbReference type="InterPro" id="IPR011990">
    <property type="entry name" value="TPR-like_helical_dom_sf"/>
</dbReference>
<feature type="DNA-binding region" description="OmpR/PhoB-type" evidence="2">
    <location>
        <begin position="69"/>
        <end position="167"/>
    </location>
</feature>
<accession>A0ABU4PD35</accession>
<proteinExistence type="predicted"/>
<comment type="caution">
    <text evidence="5">The sequence shown here is derived from an EMBL/GenBank/DDBJ whole genome shotgun (WGS) entry which is preliminary data.</text>
</comment>
<evidence type="ECO:0000256" key="3">
    <source>
        <dbReference type="SAM" id="MobiDB-lite"/>
    </source>
</evidence>
<dbReference type="EMBL" id="JAWXYC010000005">
    <property type="protein sequence ID" value="MDX5955508.1"/>
    <property type="molecule type" value="Genomic_DNA"/>
</dbReference>
<gene>
    <name evidence="5" type="ORF">SIM66_30535</name>
</gene>
<dbReference type="Gene3D" id="1.25.40.10">
    <property type="entry name" value="Tetratricopeptide repeat domain"/>
    <property type="match status" value="1"/>
</dbReference>
<dbReference type="Gene3D" id="1.10.10.10">
    <property type="entry name" value="Winged helix-like DNA-binding domain superfamily/Winged helix DNA-binding domain"/>
    <property type="match status" value="1"/>
</dbReference>
<keyword evidence="6" id="KW-1185">Reference proteome</keyword>
<reference evidence="5 6" key="1">
    <citation type="submission" date="2023-11" db="EMBL/GenBank/DDBJ databases">
        <title>MicrobeMod: A computational toolkit for identifying prokaryotic methylation and restriction-modification with nanopore sequencing.</title>
        <authorList>
            <person name="Crits-Christoph A."/>
            <person name="Kang S.C."/>
            <person name="Lee H."/>
            <person name="Ostrov N."/>
        </authorList>
    </citation>
    <scope>NUCLEOTIDE SEQUENCE [LARGE SCALE GENOMIC DNA]</scope>
    <source>
        <strain evidence="5 6">ATCC 29145</strain>
    </source>
</reference>
<evidence type="ECO:0000256" key="2">
    <source>
        <dbReference type="PROSITE-ProRule" id="PRU01091"/>
    </source>
</evidence>
<protein>
    <submittedName>
        <fullName evidence="5">Winged helix-turn-helix domain-containing tetratricopeptide repeat protein</fullName>
    </submittedName>
</protein>
<dbReference type="InterPro" id="IPR001867">
    <property type="entry name" value="OmpR/PhoB-type_DNA-bd"/>
</dbReference>
<dbReference type="GeneID" id="56450700"/>
<dbReference type="SUPFAM" id="SSF46894">
    <property type="entry name" value="C-terminal effector domain of the bipartite response regulators"/>
    <property type="match status" value="1"/>
</dbReference>
<feature type="domain" description="OmpR/PhoB-type" evidence="4">
    <location>
        <begin position="69"/>
        <end position="167"/>
    </location>
</feature>
<dbReference type="Pfam" id="PF00486">
    <property type="entry name" value="Trans_reg_C"/>
    <property type="match status" value="1"/>
</dbReference>
<feature type="region of interest" description="Disordered" evidence="3">
    <location>
        <begin position="177"/>
        <end position="209"/>
    </location>
</feature>
<sequence>MPAHAGEVLAAGLNSPPRTLGFPSKEAHTARLDANGAAVHALPCYQGRTSFARRPGQGSEGVRSREVQALPFRFGECVLDQERRELTLRGQVVGVGPQVFDLLLHLVRNHDRVVSKDDLLEAVWNGRIVSESTITSHINAVRKAIGDSGGEQRLVRTVPRKGFRFVGAIDVGGAEVGAIGETPQPGGSGIASGASSEGRETPSGPALPGKPSITVLPFQNLSGDPEQDYFADGVVEDIIAALSRIRWLFVIARNSSFAYKGRAVDVTDVGRELGVRYVLEGSVRKAGNKVRITGQLIDATSGMHLWAERFEGMLDDLFELQDRIAESVVGAIAPQLERAEIERAKRKPTESLDAYDYYLRGMAKLHSGTREAIDAALPLFHKATGLDPEFASAYGGAAWCHLWRKVNGWMTDRPREIAEGVRLARLAVEFGRDDAVALTRAGHALGHFVGDLDGGIALIDRAVLLNPNFAPAWFLGGYLRAFRGETESASEHFVHAARLSPLDPEMFRMQAGTALAHFFAGRYDCAVAWADKALGNLPSLLVAIALTAASHALAGRTEDARQTMQQLRALDPSLRVSTLREWLPIHRPEDLTRFAEGLSLAGLPE</sequence>
<dbReference type="InterPro" id="IPR016032">
    <property type="entry name" value="Sig_transdc_resp-reg_C-effctor"/>
</dbReference>
<dbReference type="InterPro" id="IPR036388">
    <property type="entry name" value="WH-like_DNA-bd_sf"/>
</dbReference>